<protein>
    <submittedName>
        <fullName evidence="4">Fused response regulator/phosphatase</fullName>
    </submittedName>
</protein>
<accession>A0A5B7YHX0</accession>
<name>A0A5B7YHX0_9ALTE</name>
<dbReference type="Gene3D" id="3.30.565.10">
    <property type="entry name" value="Histidine kinase-like ATPase, C-terminal domain"/>
    <property type="match status" value="1"/>
</dbReference>
<organism evidence="4 5">
    <name type="scientific">Salinimonas iocasae</name>
    <dbReference type="NCBI Taxonomy" id="2572577"/>
    <lineage>
        <taxon>Bacteria</taxon>
        <taxon>Pseudomonadati</taxon>
        <taxon>Pseudomonadota</taxon>
        <taxon>Gammaproteobacteria</taxon>
        <taxon>Alteromonadales</taxon>
        <taxon>Alteromonadaceae</taxon>
        <taxon>Alteromonas/Salinimonas group</taxon>
        <taxon>Salinimonas</taxon>
    </lineage>
</organism>
<evidence type="ECO:0000256" key="2">
    <source>
        <dbReference type="PROSITE-ProRule" id="PRU00169"/>
    </source>
</evidence>
<dbReference type="PROSITE" id="PS50110">
    <property type="entry name" value="RESPONSE_REGULATORY"/>
    <property type="match status" value="1"/>
</dbReference>
<dbReference type="Pfam" id="PF00072">
    <property type="entry name" value="Response_reg"/>
    <property type="match status" value="1"/>
</dbReference>
<dbReference type="SMART" id="SM00448">
    <property type="entry name" value="REC"/>
    <property type="match status" value="1"/>
</dbReference>
<evidence type="ECO:0000259" key="3">
    <source>
        <dbReference type="PROSITE" id="PS50110"/>
    </source>
</evidence>
<dbReference type="EMBL" id="CP039852">
    <property type="protein sequence ID" value="QCZ94079.1"/>
    <property type="molecule type" value="Genomic_DNA"/>
</dbReference>
<dbReference type="InterPro" id="IPR011006">
    <property type="entry name" value="CheY-like_superfamily"/>
</dbReference>
<keyword evidence="2" id="KW-0597">Phosphoprotein</keyword>
<dbReference type="Gene3D" id="3.60.40.10">
    <property type="entry name" value="PPM-type phosphatase domain"/>
    <property type="match status" value="1"/>
</dbReference>
<dbReference type="InterPro" id="IPR036457">
    <property type="entry name" value="PPM-type-like_dom_sf"/>
</dbReference>
<dbReference type="GO" id="GO:0016791">
    <property type="term" value="F:phosphatase activity"/>
    <property type="evidence" value="ECO:0007669"/>
    <property type="project" value="TreeGrafter"/>
</dbReference>
<dbReference type="Pfam" id="PF13581">
    <property type="entry name" value="HATPase_c_2"/>
    <property type="match status" value="1"/>
</dbReference>
<evidence type="ECO:0000313" key="4">
    <source>
        <dbReference type="EMBL" id="QCZ94079.1"/>
    </source>
</evidence>
<dbReference type="OrthoDB" id="9811749at2"/>
<dbReference type="InterPro" id="IPR036890">
    <property type="entry name" value="HATPase_C_sf"/>
</dbReference>
<dbReference type="Gene3D" id="3.40.50.2300">
    <property type="match status" value="1"/>
</dbReference>
<dbReference type="InterPro" id="IPR052016">
    <property type="entry name" value="Bact_Sigma-Reg"/>
</dbReference>
<feature type="modified residue" description="4-aspartylphosphate" evidence="2">
    <location>
        <position position="56"/>
    </location>
</feature>
<dbReference type="RefSeq" id="WP_139756821.1">
    <property type="nucleotide sequence ID" value="NZ_CP039852.1"/>
</dbReference>
<reference evidence="4 5" key="1">
    <citation type="submission" date="2019-04" db="EMBL/GenBank/DDBJ databases">
        <title>Salinimonas iocasae sp. nov., a halophilic bacterium isolated from the outer tube casing of tubeworms in Okinawa Trough.</title>
        <authorList>
            <person name="Zhang H."/>
            <person name="Wang H."/>
            <person name="Li C."/>
        </authorList>
    </citation>
    <scope>NUCLEOTIDE SEQUENCE [LARGE SCALE GENOMIC DNA]</scope>
    <source>
        <strain evidence="4 5">KX18D6</strain>
    </source>
</reference>
<sequence>MPLSIKILIVDDDALNRFLLRHMLEQEGYHNCIEANDGASAIAACQLHAPDLVLLDVIMPDMSGYDVAPKIKALSPEQYLPIIFITSLEDKAALVRCLNVGGDDFVSKPFDKLVLAAKIRAHTRIRHLGQHIERQNKRLRQHQIAMDREHTIVEHIFNNVVRRSQQLEQYFDVSASPAAQFCGDVCLHTVSPDGGAYYLIGDFTGHGLASAIGVLPVSRTFNSITQQGLPVEQIVRQLNRILLDLLPADMFFAAIIGQVNDTGTHHRLWQGGMPAVLLKSATTNAISEYDSAHMALGVLEDDEFDDSCFSLQCAVDDELLMFTDGLVEVTDENGQMLGEEGVKSCFAQENMRATDIYNAALQYRHSDTQADDMTVMHFHCKALSNQTITPAVTIPFDFSAQLQPEQLRRPELVSELTDLLCAQESLKGIKSKLFTVLSELLNNALEHGLLNLDSSLKSTESGFSQYYQLRAKRLAQLDSGQIGVNVRVSDNNDALIITIHDSGAGFDTRSLSAHTESDISHGRGLSLIYHLCRQVELSENGTKVRATLALNE</sequence>
<dbReference type="KEGG" id="salk:FBQ74_11615"/>
<dbReference type="GO" id="GO:0000160">
    <property type="term" value="P:phosphorelay signal transduction system"/>
    <property type="evidence" value="ECO:0007669"/>
    <property type="project" value="InterPro"/>
</dbReference>
<keyword evidence="1" id="KW-0378">Hydrolase</keyword>
<dbReference type="SUPFAM" id="SSF55874">
    <property type="entry name" value="ATPase domain of HSP90 chaperone/DNA topoisomerase II/histidine kinase"/>
    <property type="match status" value="1"/>
</dbReference>
<evidence type="ECO:0000313" key="5">
    <source>
        <dbReference type="Proteomes" id="UP000304912"/>
    </source>
</evidence>
<proteinExistence type="predicted"/>
<dbReference type="SUPFAM" id="SSF52172">
    <property type="entry name" value="CheY-like"/>
    <property type="match status" value="1"/>
</dbReference>
<feature type="domain" description="Response regulatory" evidence="3">
    <location>
        <begin position="6"/>
        <end position="123"/>
    </location>
</feature>
<dbReference type="PANTHER" id="PTHR43156">
    <property type="entry name" value="STAGE II SPORULATION PROTEIN E-RELATED"/>
    <property type="match status" value="1"/>
</dbReference>
<dbReference type="Pfam" id="PF07228">
    <property type="entry name" value="SpoIIE"/>
    <property type="match status" value="1"/>
</dbReference>
<dbReference type="SMART" id="SM00331">
    <property type="entry name" value="PP2C_SIG"/>
    <property type="match status" value="1"/>
</dbReference>
<dbReference type="InterPro" id="IPR001789">
    <property type="entry name" value="Sig_transdc_resp-reg_receiver"/>
</dbReference>
<dbReference type="Proteomes" id="UP000304912">
    <property type="component" value="Chromosome"/>
</dbReference>
<dbReference type="InterPro" id="IPR003594">
    <property type="entry name" value="HATPase_dom"/>
</dbReference>
<gene>
    <name evidence="4" type="ORF">FBQ74_11615</name>
</gene>
<dbReference type="CDD" id="cd16936">
    <property type="entry name" value="HATPase_RsbW-like"/>
    <property type="match status" value="1"/>
</dbReference>
<keyword evidence="5" id="KW-1185">Reference proteome</keyword>
<dbReference type="PANTHER" id="PTHR43156:SF2">
    <property type="entry name" value="STAGE II SPORULATION PROTEIN E"/>
    <property type="match status" value="1"/>
</dbReference>
<evidence type="ECO:0000256" key="1">
    <source>
        <dbReference type="ARBA" id="ARBA00022801"/>
    </source>
</evidence>
<dbReference type="InterPro" id="IPR001932">
    <property type="entry name" value="PPM-type_phosphatase-like_dom"/>
</dbReference>
<dbReference type="AlphaFoldDB" id="A0A5B7YHX0"/>